<sequence>MSEKVDVLICGSGSAGLCTATWLARYGVRCKIVDSRLGPLVSGQADGVQCRTVEIFESFGLEDRLLRDAYHVLEVCFWSANSGGEMVRTRRVTDTPEGLSHQPHVILNQARVHGILINAMRDFNQQEVEYGYTVKSVQVDSAAATGPDAHCVMVVVSKGGKDERIDAKYVLGCDGAHSTVRRSLGVSMIGDSTDAVWGVMDVFPRTNFPDIRKKVVIQTPKGSMLVIPREGGSMVRFYIELGRAVAPKEVKLDDLQATARHILAPFTLDIASTFWWSAYSIGQRLADQFSKHNRVFLTGDACHTHSPKAGQGMNVSLQDGYNIGWKLATILKGHASTDLLYTYNLEREKVAATLIDFDRAFTKSFSTKTPDDEPFDEHFVRASMYTAGLTATYDESPITSVSRSAPHLARNITVGMRFPSTLVTRRCDARVIQLVRAMPADSRWRIVLFAGNIQEVTQARKLQQLGESLFSRTGLLHTYTPVDADIDSFIEILVVLSGMRHEIDDVEIPLLFSPVTGKWGMCDVHKIFVDEINDLGHSPAYNFYGVDRNEGAAVIVRPDHCKSLSGALLLSSFELLLLTGIDVSMVTARDDYDGLKGFFDGWATPQM</sequence>
<dbReference type="Proteomes" id="UP000070700">
    <property type="component" value="Unassembled WGS sequence"/>
</dbReference>
<dbReference type="InParanoid" id="A0A132B2V2"/>
<dbReference type="GeneID" id="28826244"/>
<dbReference type="InterPro" id="IPR038220">
    <property type="entry name" value="PHOX_C_sf"/>
</dbReference>
<evidence type="ECO:0000256" key="4">
    <source>
        <dbReference type="ARBA" id="ARBA00023002"/>
    </source>
</evidence>
<dbReference type="Pfam" id="PF07976">
    <property type="entry name" value="Phe_hydrox_dim"/>
    <property type="match status" value="1"/>
</dbReference>
<dbReference type="InterPro" id="IPR050641">
    <property type="entry name" value="RIFMO-like"/>
</dbReference>
<dbReference type="SUPFAM" id="SSF52833">
    <property type="entry name" value="Thioredoxin-like"/>
    <property type="match status" value="1"/>
</dbReference>
<keyword evidence="3" id="KW-0274">FAD</keyword>
<evidence type="ECO:0000256" key="2">
    <source>
        <dbReference type="ARBA" id="ARBA00022630"/>
    </source>
</evidence>
<keyword evidence="8" id="KW-1185">Reference proteome</keyword>
<keyword evidence="2" id="KW-0285">Flavoprotein</keyword>
<dbReference type="Gene3D" id="3.30.9.10">
    <property type="entry name" value="D-Amino Acid Oxidase, subunit A, domain 2"/>
    <property type="match status" value="1"/>
</dbReference>
<reference evidence="7 8" key="1">
    <citation type="submission" date="2015-10" db="EMBL/GenBank/DDBJ databases">
        <title>Full genome of DAOMC 229536 Phialocephala scopiformis, a fungal endophyte of spruce producing the potent anti-insectan compound rugulosin.</title>
        <authorList>
            <consortium name="DOE Joint Genome Institute"/>
            <person name="Walker A.K."/>
            <person name="Frasz S.L."/>
            <person name="Seifert K.A."/>
            <person name="Miller J.D."/>
            <person name="Mondo S.J."/>
            <person name="Labutti K."/>
            <person name="Lipzen A."/>
            <person name="Dockter R."/>
            <person name="Kennedy M."/>
            <person name="Grigoriev I.V."/>
            <person name="Spatafora J.W."/>
        </authorList>
    </citation>
    <scope>NUCLEOTIDE SEQUENCE [LARGE SCALE GENOMIC DNA]</scope>
    <source>
        <strain evidence="7 8">CBS 120377</strain>
    </source>
</reference>
<gene>
    <name evidence="7" type="ORF">LY89DRAFT_692336</name>
</gene>
<dbReference type="PANTHER" id="PTHR43004">
    <property type="entry name" value="TRK SYSTEM POTASSIUM UPTAKE PROTEIN"/>
    <property type="match status" value="1"/>
</dbReference>
<evidence type="ECO:0000259" key="6">
    <source>
        <dbReference type="Pfam" id="PF07976"/>
    </source>
</evidence>
<evidence type="ECO:0000313" key="8">
    <source>
        <dbReference type="Proteomes" id="UP000070700"/>
    </source>
</evidence>
<dbReference type="AlphaFoldDB" id="A0A132B2V2"/>
<evidence type="ECO:0000259" key="5">
    <source>
        <dbReference type="Pfam" id="PF01494"/>
    </source>
</evidence>
<keyword evidence="7" id="KW-0503">Monooxygenase</keyword>
<evidence type="ECO:0000256" key="1">
    <source>
        <dbReference type="ARBA" id="ARBA00007801"/>
    </source>
</evidence>
<protein>
    <submittedName>
        <fullName evidence="7">Putative phenol 2-monooxygenase</fullName>
    </submittedName>
</protein>
<organism evidence="7 8">
    <name type="scientific">Mollisia scopiformis</name>
    <name type="common">Conifer needle endophyte fungus</name>
    <name type="synonym">Phialocephala scopiformis</name>
    <dbReference type="NCBI Taxonomy" id="149040"/>
    <lineage>
        <taxon>Eukaryota</taxon>
        <taxon>Fungi</taxon>
        <taxon>Dikarya</taxon>
        <taxon>Ascomycota</taxon>
        <taxon>Pezizomycotina</taxon>
        <taxon>Leotiomycetes</taxon>
        <taxon>Helotiales</taxon>
        <taxon>Mollisiaceae</taxon>
        <taxon>Mollisia</taxon>
    </lineage>
</organism>
<evidence type="ECO:0000313" key="7">
    <source>
        <dbReference type="EMBL" id="KUJ06726.1"/>
    </source>
</evidence>
<dbReference type="InterPro" id="IPR002938">
    <property type="entry name" value="FAD-bd"/>
</dbReference>
<dbReference type="RefSeq" id="XP_018061081.1">
    <property type="nucleotide sequence ID" value="XM_018216518.1"/>
</dbReference>
<dbReference type="Pfam" id="PF01494">
    <property type="entry name" value="FAD_binding_3"/>
    <property type="match status" value="1"/>
</dbReference>
<dbReference type="PRINTS" id="PR00420">
    <property type="entry name" value="RNGMNOXGNASE"/>
</dbReference>
<dbReference type="EMBL" id="KQ947444">
    <property type="protein sequence ID" value="KUJ06726.1"/>
    <property type="molecule type" value="Genomic_DNA"/>
</dbReference>
<feature type="domain" description="FAD-binding" evidence="5">
    <location>
        <begin position="4"/>
        <end position="357"/>
    </location>
</feature>
<dbReference type="KEGG" id="psco:LY89DRAFT_692336"/>
<dbReference type="Gene3D" id="3.50.50.60">
    <property type="entry name" value="FAD/NAD(P)-binding domain"/>
    <property type="match status" value="1"/>
</dbReference>
<name>A0A132B2V2_MOLSC</name>
<accession>A0A132B2V2</accession>
<dbReference type="SUPFAM" id="SSF51905">
    <property type="entry name" value="FAD/NAD(P)-binding domain"/>
    <property type="match status" value="1"/>
</dbReference>
<dbReference type="Gene3D" id="3.40.30.20">
    <property type="match status" value="1"/>
</dbReference>
<comment type="similarity">
    <text evidence="1">Belongs to the PheA/TfdB FAD monooxygenase family.</text>
</comment>
<dbReference type="PANTHER" id="PTHR43004:SF10">
    <property type="entry name" value="2-MONOOXYGENASE, PUTATIVE (AFU_ORTHOLOGUE AFUA_6G11480)-RELATED"/>
    <property type="match status" value="1"/>
</dbReference>
<feature type="domain" description="Phenol hydroxylase-like C-terminal dimerisation" evidence="6">
    <location>
        <begin position="392"/>
        <end position="561"/>
    </location>
</feature>
<dbReference type="SUPFAM" id="SSF54373">
    <property type="entry name" value="FAD-linked reductases, C-terminal domain"/>
    <property type="match status" value="1"/>
</dbReference>
<dbReference type="NCBIfam" id="NF006144">
    <property type="entry name" value="PRK08294.1"/>
    <property type="match status" value="1"/>
</dbReference>
<dbReference type="InterPro" id="IPR012941">
    <property type="entry name" value="Phe_hydrox_C_dim_dom"/>
</dbReference>
<dbReference type="GO" id="GO:0016709">
    <property type="term" value="F:oxidoreductase activity, acting on paired donors, with incorporation or reduction of molecular oxygen, NAD(P)H as one donor, and incorporation of one atom of oxygen"/>
    <property type="evidence" value="ECO:0007669"/>
    <property type="project" value="UniProtKB-ARBA"/>
</dbReference>
<dbReference type="InterPro" id="IPR036188">
    <property type="entry name" value="FAD/NAD-bd_sf"/>
</dbReference>
<keyword evidence="4" id="KW-0560">Oxidoreductase</keyword>
<evidence type="ECO:0000256" key="3">
    <source>
        <dbReference type="ARBA" id="ARBA00022827"/>
    </source>
</evidence>
<dbReference type="GO" id="GO:0071949">
    <property type="term" value="F:FAD binding"/>
    <property type="evidence" value="ECO:0007669"/>
    <property type="project" value="InterPro"/>
</dbReference>
<dbReference type="CDD" id="cd02979">
    <property type="entry name" value="PHOX_C"/>
    <property type="match status" value="1"/>
</dbReference>
<dbReference type="InterPro" id="IPR036249">
    <property type="entry name" value="Thioredoxin-like_sf"/>
</dbReference>
<proteinExistence type="inferred from homology"/>
<dbReference type="OrthoDB" id="1716816at2759"/>